<dbReference type="PANTHER" id="PTHR34699:SF2">
    <property type="entry name" value="NON-CANONICAL PURINE NTP PHOSPHATASE_PRRC1 DOMAIN-CONTAINING PROTEIN"/>
    <property type="match status" value="1"/>
</dbReference>
<evidence type="ECO:0000256" key="9">
    <source>
        <dbReference type="ARBA" id="ARBA00038901"/>
    </source>
</evidence>
<evidence type="ECO:0000256" key="7">
    <source>
        <dbReference type="ARBA" id="ARBA00023080"/>
    </source>
</evidence>
<dbReference type="Proteomes" id="UP001153069">
    <property type="component" value="Unassembled WGS sequence"/>
</dbReference>
<dbReference type="GO" id="GO:0000166">
    <property type="term" value="F:nucleotide binding"/>
    <property type="evidence" value="ECO:0007669"/>
    <property type="project" value="UniProtKB-KW"/>
</dbReference>
<name>A0A9N8HGE1_9STRA</name>
<feature type="compositionally biased region" description="Polar residues" evidence="12">
    <location>
        <begin position="17"/>
        <end position="28"/>
    </location>
</feature>
<protein>
    <recommendedName>
        <fullName evidence="9">inosine/xanthosine triphosphatase</fullName>
        <ecNumber evidence="9">3.6.1.73</ecNumber>
    </recommendedName>
</protein>
<evidence type="ECO:0000256" key="10">
    <source>
        <dbReference type="ARBA" id="ARBA00048174"/>
    </source>
</evidence>
<evidence type="ECO:0000256" key="8">
    <source>
        <dbReference type="ARBA" id="ARBA00023211"/>
    </source>
</evidence>
<dbReference type="GO" id="GO:0009117">
    <property type="term" value="P:nucleotide metabolic process"/>
    <property type="evidence" value="ECO:0007669"/>
    <property type="project" value="UniProtKB-KW"/>
</dbReference>
<evidence type="ECO:0000256" key="6">
    <source>
        <dbReference type="ARBA" id="ARBA00022842"/>
    </source>
</evidence>
<comment type="cofactor">
    <cofactor evidence="1">
        <name>Mn(2+)</name>
        <dbReference type="ChEBI" id="CHEBI:29035"/>
    </cofactor>
</comment>
<feature type="domain" description="Non-canonical purine NTP phosphatase/PRRC1" evidence="13">
    <location>
        <begin position="57"/>
        <end position="262"/>
    </location>
</feature>
<dbReference type="GO" id="GO:0006772">
    <property type="term" value="P:thiamine metabolic process"/>
    <property type="evidence" value="ECO:0007669"/>
    <property type="project" value="TreeGrafter"/>
</dbReference>
<dbReference type="Gene3D" id="3.90.950.10">
    <property type="match status" value="1"/>
</dbReference>
<comment type="cofactor">
    <cofactor evidence="2">
        <name>Mg(2+)</name>
        <dbReference type="ChEBI" id="CHEBI:18420"/>
    </cofactor>
</comment>
<dbReference type="GO" id="GO:0103023">
    <property type="term" value="F:ITPase activity"/>
    <property type="evidence" value="ECO:0007669"/>
    <property type="project" value="UniProtKB-EC"/>
</dbReference>
<keyword evidence="3" id="KW-0479">Metal-binding</keyword>
<reference evidence="14" key="1">
    <citation type="submission" date="2020-06" db="EMBL/GenBank/DDBJ databases">
        <authorList>
            <consortium name="Plant Systems Biology data submission"/>
        </authorList>
    </citation>
    <scope>NUCLEOTIDE SEQUENCE</scope>
    <source>
        <strain evidence="14">D6</strain>
    </source>
</reference>
<accession>A0A9N8HGE1</accession>
<dbReference type="EMBL" id="CAICTM010000626">
    <property type="protein sequence ID" value="CAB9514028.1"/>
    <property type="molecule type" value="Genomic_DNA"/>
</dbReference>
<evidence type="ECO:0000256" key="3">
    <source>
        <dbReference type="ARBA" id="ARBA00022723"/>
    </source>
</evidence>
<comment type="catalytic activity">
    <reaction evidence="10">
        <text>ITP + H2O = IDP + phosphate + H(+)</text>
        <dbReference type="Rhea" id="RHEA:28330"/>
        <dbReference type="ChEBI" id="CHEBI:15377"/>
        <dbReference type="ChEBI" id="CHEBI:15378"/>
        <dbReference type="ChEBI" id="CHEBI:43474"/>
        <dbReference type="ChEBI" id="CHEBI:58280"/>
        <dbReference type="ChEBI" id="CHEBI:61402"/>
        <dbReference type="EC" id="3.6.1.73"/>
    </reaction>
</comment>
<evidence type="ECO:0000313" key="14">
    <source>
        <dbReference type="EMBL" id="CAB9514028.1"/>
    </source>
</evidence>
<dbReference type="InterPro" id="IPR026533">
    <property type="entry name" value="NTPase/PRRC1"/>
</dbReference>
<dbReference type="OrthoDB" id="39472at2759"/>
<dbReference type="AlphaFoldDB" id="A0A9N8HGE1"/>
<evidence type="ECO:0000256" key="12">
    <source>
        <dbReference type="SAM" id="MobiDB-lite"/>
    </source>
</evidence>
<dbReference type="InterPro" id="IPR050299">
    <property type="entry name" value="YjjX_NTPase"/>
</dbReference>
<feature type="compositionally biased region" description="Basic and acidic residues" evidence="12">
    <location>
        <begin position="1"/>
        <end position="16"/>
    </location>
</feature>
<keyword evidence="5" id="KW-0378">Hydrolase</keyword>
<dbReference type="SUPFAM" id="SSF52972">
    <property type="entry name" value="ITPase-like"/>
    <property type="match status" value="1"/>
</dbReference>
<proteinExistence type="predicted"/>
<dbReference type="InterPro" id="IPR029001">
    <property type="entry name" value="ITPase-like_fam"/>
</dbReference>
<evidence type="ECO:0000256" key="11">
    <source>
        <dbReference type="ARBA" id="ARBA00048781"/>
    </source>
</evidence>
<evidence type="ECO:0000256" key="1">
    <source>
        <dbReference type="ARBA" id="ARBA00001936"/>
    </source>
</evidence>
<keyword evidence="4" id="KW-0547">Nucleotide-binding</keyword>
<evidence type="ECO:0000313" key="15">
    <source>
        <dbReference type="Proteomes" id="UP001153069"/>
    </source>
</evidence>
<sequence length="275" mass="29799">MVEHPDERGQEDHTTDANKCNYNGDNSTLSDKTRGITMAATTGEASGEEIVLRIAVGSGNPCKVQSVVDALNQVIQTASQDQNNPPNVKLEVESFNVESGVAAQPMGDEETQLGAKNRALGAYKNYETKFQKPPHFAFGLEGGLEWSQDKSILWCMAWMSCYGKREKIVVDLLGASNMMSTLSNDQADKLVWGLAKTASFPIPPPVTDLVKQGLELGHADDKVFSRVNSKQGSGTVGILSNGIIDRAAYYTHAIILSLCPWIRADVYPEGCTSKT</sequence>
<keyword evidence="7" id="KW-0546">Nucleotide metabolism</keyword>
<evidence type="ECO:0000256" key="5">
    <source>
        <dbReference type="ARBA" id="ARBA00022801"/>
    </source>
</evidence>
<dbReference type="Pfam" id="PF01931">
    <property type="entry name" value="NTPase_I-T"/>
    <property type="match status" value="1"/>
</dbReference>
<gene>
    <name evidence="14" type="ORF">SEMRO_627_G177910.1</name>
</gene>
<evidence type="ECO:0000259" key="13">
    <source>
        <dbReference type="Pfam" id="PF01931"/>
    </source>
</evidence>
<dbReference type="PANTHER" id="PTHR34699">
    <property type="match status" value="1"/>
</dbReference>
<keyword evidence="6" id="KW-0460">Magnesium</keyword>
<keyword evidence="8" id="KW-0464">Manganese</keyword>
<evidence type="ECO:0000256" key="4">
    <source>
        <dbReference type="ARBA" id="ARBA00022741"/>
    </source>
</evidence>
<comment type="caution">
    <text evidence="14">The sequence shown here is derived from an EMBL/GenBank/DDBJ whole genome shotgun (WGS) entry which is preliminary data.</text>
</comment>
<dbReference type="GO" id="GO:0046872">
    <property type="term" value="F:metal ion binding"/>
    <property type="evidence" value="ECO:0007669"/>
    <property type="project" value="UniProtKB-KW"/>
</dbReference>
<keyword evidence="15" id="KW-1185">Reference proteome</keyword>
<comment type="catalytic activity">
    <reaction evidence="11">
        <text>XTP + H2O = XDP + phosphate + H(+)</text>
        <dbReference type="Rhea" id="RHEA:28406"/>
        <dbReference type="ChEBI" id="CHEBI:15377"/>
        <dbReference type="ChEBI" id="CHEBI:15378"/>
        <dbReference type="ChEBI" id="CHEBI:43474"/>
        <dbReference type="ChEBI" id="CHEBI:59884"/>
        <dbReference type="ChEBI" id="CHEBI:61314"/>
        <dbReference type="EC" id="3.6.1.73"/>
    </reaction>
</comment>
<dbReference type="EC" id="3.6.1.73" evidence="9"/>
<feature type="region of interest" description="Disordered" evidence="12">
    <location>
        <begin position="1"/>
        <end position="28"/>
    </location>
</feature>
<organism evidence="14 15">
    <name type="scientific">Seminavis robusta</name>
    <dbReference type="NCBI Taxonomy" id="568900"/>
    <lineage>
        <taxon>Eukaryota</taxon>
        <taxon>Sar</taxon>
        <taxon>Stramenopiles</taxon>
        <taxon>Ochrophyta</taxon>
        <taxon>Bacillariophyta</taxon>
        <taxon>Bacillariophyceae</taxon>
        <taxon>Bacillariophycidae</taxon>
        <taxon>Naviculales</taxon>
        <taxon>Naviculaceae</taxon>
        <taxon>Seminavis</taxon>
    </lineage>
</organism>
<evidence type="ECO:0000256" key="2">
    <source>
        <dbReference type="ARBA" id="ARBA00001946"/>
    </source>
</evidence>